<evidence type="ECO:0000313" key="2">
    <source>
        <dbReference type="Proteomes" id="UP001345013"/>
    </source>
</evidence>
<gene>
    <name evidence="1" type="ORF">LTR24_008542</name>
</gene>
<protein>
    <submittedName>
        <fullName evidence="1">Uncharacterized protein</fullName>
    </submittedName>
</protein>
<dbReference type="EMBL" id="JAVRRG010000151">
    <property type="protein sequence ID" value="KAK5080342.1"/>
    <property type="molecule type" value="Genomic_DNA"/>
</dbReference>
<keyword evidence="2" id="KW-1185">Reference proteome</keyword>
<proteinExistence type="predicted"/>
<evidence type="ECO:0000313" key="1">
    <source>
        <dbReference type="EMBL" id="KAK5080342.1"/>
    </source>
</evidence>
<dbReference type="Proteomes" id="UP001345013">
    <property type="component" value="Unassembled WGS sequence"/>
</dbReference>
<comment type="caution">
    <text evidence="1">The sequence shown here is derived from an EMBL/GenBank/DDBJ whole genome shotgun (WGS) entry which is preliminary data.</text>
</comment>
<reference evidence="1 2" key="1">
    <citation type="submission" date="2023-08" db="EMBL/GenBank/DDBJ databases">
        <title>Black Yeasts Isolated from many extreme environments.</title>
        <authorList>
            <person name="Coleine C."/>
            <person name="Stajich J.E."/>
            <person name="Selbmann L."/>
        </authorList>
    </citation>
    <scope>NUCLEOTIDE SEQUENCE [LARGE SCALE GENOMIC DNA]</scope>
    <source>
        <strain evidence="1 2">CCFEE 5885</strain>
    </source>
</reference>
<name>A0ABR0JZY1_9EURO</name>
<sequence length="268" mass="29965">MPSQQIQVHELQPPTGKRNVLSLRSGALDYRLDFSNNLRFRRSADGTDILLSIYRDCLQDHPTFPDLDPNGSIRKLLGRWTFNCNLNLRQSATSDTPVHLSIAESYGNIFGYRVLVPPKALNVISHNVLEDDEGDEGYEIILQLSKPNQTFSAPVPNDNKELRKHPMLAEAEKSGYLSANCLMLTLKETAPPGTGSNYNPHFQVARCNYLKITLYKSSASDKSHIFTPNKIVEYIEKESASSLGSMNQNPSTSYYSQQAAIEGELQAK</sequence>
<organism evidence="1 2">
    <name type="scientific">Lithohypha guttulata</name>
    <dbReference type="NCBI Taxonomy" id="1690604"/>
    <lineage>
        <taxon>Eukaryota</taxon>
        <taxon>Fungi</taxon>
        <taxon>Dikarya</taxon>
        <taxon>Ascomycota</taxon>
        <taxon>Pezizomycotina</taxon>
        <taxon>Eurotiomycetes</taxon>
        <taxon>Chaetothyriomycetidae</taxon>
        <taxon>Chaetothyriales</taxon>
        <taxon>Trichomeriaceae</taxon>
        <taxon>Lithohypha</taxon>
    </lineage>
</organism>
<accession>A0ABR0JZY1</accession>